<evidence type="ECO:0000313" key="1">
    <source>
        <dbReference type="EMBL" id="VDI16621.1"/>
    </source>
</evidence>
<dbReference type="PANTHER" id="PTHR46599">
    <property type="entry name" value="PIGGYBAC TRANSPOSABLE ELEMENT-DERIVED PROTEIN 4"/>
    <property type="match status" value="1"/>
</dbReference>
<evidence type="ECO:0008006" key="3">
    <source>
        <dbReference type="Google" id="ProtNLM"/>
    </source>
</evidence>
<comment type="caution">
    <text evidence="1">The sequence shown here is derived from an EMBL/GenBank/DDBJ whole genome shotgun (WGS) entry which is preliminary data.</text>
</comment>
<dbReference type="PANTHER" id="PTHR46599:SF3">
    <property type="entry name" value="PIGGYBAC TRANSPOSABLE ELEMENT-DERIVED PROTEIN 4"/>
    <property type="match status" value="1"/>
</dbReference>
<evidence type="ECO:0000313" key="2">
    <source>
        <dbReference type="Proteomes" id="UP000596742"/>
    </source>
</evidence>
<accession>A0A8B6D8F2</accession>
<gene>
    <name evidence="1" type="ORF">MGAL_10B079876</name>
</gene>
<dbReference type="Proteomes" id="UP000596742">
    <property type="component" value="Unassembled WGS sequence"/>
</dbReference>
<dbReference type="AlphaFoldDB" id="A0A8B6D8F2"/>
<dbReference type="EMBL" id="UYJE01003111">
    <property type="protein sequence ID" value="VDI16621.1"/>
    <property type="molecule type" value="Genomic_DNA"/>
</dbReference>
<proteinExistence type="predicted"/>
<keyword evidence="2" id="KW-1185">Reference proteome</keyword>
<sequence length="141" mass="16078">MGGVDLADMMTESYNDGRKTLKVWKKVVFNLMHRMVINAYIIYKENTSDNPKLSRLSFTQRLIEDLAKDHMVLRNENQDDNRQNKNKHGSESCPVIEKKIAMYVQTEMVTGVEGGVVGLYVEFAVKVFTGSCKDNHLCVES</sequence>
<reference evidence="1" key="1">
    <citation type="submission" date="2018-11" db="EMBL/GenBank/DDBJ databases">
        <authorList>
            <person name="Alioto T."/>
            <person name="Alioto T."/>
        </authorList>
    </citation>
    <scope>NUCLEOTIDE SEQUENCE</scope>
</reference>
<dbReference type="OrthoDB" id="6151656at2759"/>
<name>A0A8B6D8F2_MYTGA</name>
<protein>
    <recommendedName>
        <fullName evidence="3">PiggyBac transposable element-derived protein domain-containing protein</fullName>
    </recommendedName>
</protein>
<organism evidence="1 2">
    <name type="scientific">Mytilus galloprovincialis</name>
    <name type="common">Mediterranean mussel</name>
    <dbReference type="NCBI Taxonomy" id="29158"/>
    <lineage>
        <taxon>Eukaryota</taxon>
        <taxon>Metazoa</taxon>
        <taxon>Spiralia</taxon>
        <taxon>Lophotrochozoa</taxon>
        <taxon>Mollusca</taxon>
        <taxon>Bivalvia</taxon>
        <taxon>Autobranchia</taxon>
        <taxon>Pteriomorphia</taxon>
        <taxon>Mytilida</taxon>
        <taxon>Mytiloidea</taxon>
        <taxon>Mytilidae</taxon>
        <taxon>Mytilinae</taxon>
        <taxon>Mytilus</taxon>
    </lineage>
</organism>